<dbReference type="InterPro" id="IPR005175">
    <property type="entry name" value="PPC_dom"/>
</dbReference>
<dbReference type="EMBL" id="JBHLTC010000034">
    <property type="protein sequence ID" value="MFC0627452.1"/>
    <property type="molecule type" value="Genomic_DNA"/>
</dbReference>
<keyword evidence="3" id="KW-1185">Reference proteome</keyword>
<evidence type="ECO:0000313" key="3">
    <source>
        <dbReference type="Proteomes" id="UP001589890"/>
    </source>
</evidence>
<dbReference type="RefSeq" id="WP_380052256.1">
    <property type="nucleotide sequence ID" value="NZ_JBHLTC010000034.1"/>
</dbReference>
<sequence length="158" mass="17456">MRATETTIGRTFCVHFDHGDDFYTALADFCREHNVRQGYIPMFIAGMRDAQLVGTCERLEDPNAPVWSQVHLKNIEAIGGGTLAYDEATDTVLPHIHVSVGLKAQSATAHTSHLLGAKIQFLTEMYVVEVVGPAMTRVRQPNLYDVPLLTFGEPSTPE</sequence>
<protein>
    <submittedName>
        <fullName evidence="2">PPC domain-containing DNA-binding protein</fullName>
    </submittedName>
</protein>
<keyword evidence="2" id="KW-0238">DNA-binding</keyword>
<dbReference type="CDD" id="cd11378">
    <property type="entry name" value="DUF296"/>
    <property type="match status" value="1"/>
</dbReference>
<gene>
    <name evidence="2" type="ORF">ACFFGN_25485</name>
</gene>
<dbReference type="SUPFAM" id="SSF117856">
    <property type="entry name" value="AF0104/ALDC/Ptd012-like"/>
    <property type="match status" value="1"/>
</dbReference>
<dbReference type="Proteomes" id="UP001589890">
    <property type="component" value="Unassembled WGS sequence"/>
</dbReference>
<dbReference type="GO" id="GO:0003677">
    <property type="term" value="F:DNA binding"/>
    <property type="evidence" value="ECO:0007669"/>
    <property type="project" value="UniProtKB-KW"/>
</dbReference>
<evidence type="ECO:0000259" key="1">
    <source>
        <dbReference type="PROSITE" id="PS51742"/>
    </source>
</evidence>
<accession>A0ABV6QUR6</accession>
<proteinExistence type="predicted"/>
<evidence type="ECO:0000313" key="2">
    <source>
        <dbReference type="EMBL" id="MFC0627452.1"/>
    </source>
</evidence>
<dbReference type="Gene3D" id="3.30.1330.80">
    <property type="entry name" value="Hypothetical protein, similar to alpha- acetolactate decarboxylase, domain 2"/>
    <property type="match status" value="1"/>
</dbReference>
<comment type="caution">
    <text evidence="2">The sequence shown here is derived from an EMBL/GenBank/DDBJ whole genome shotgun (WGS) entry which is preliminary data.</text>
</comment>
<organism evidence="2 3">
    <name type="scientific">Kribbella deserti</name>
    <dbReference type="NCBI Taxonomy" id="1926257"/>
    <lineage>
        <taxon>Bacteria</taxon>
        <taxon>Bacillati</taxon>
        <taxon>Actinomycetota</taxon>
        <taxon>Actinomycetes</taxon>
        <taxon>Propionibacteriales</taxon>
        <taxon>Kribbellaceae</taxon>
        <taxon>Kribbella</taxon>
    </lineage>
</organism>
<dbReference type="PROSITE" id="PS51742">
    <property type="entry name" value="PPC"/>
    <property type="match status" value="1"/>
</dbReference>
<dbReference type="Pfam" id="PF03479">
    <property type="entry name" value="PCC"/>
    <property type="match status" value="1"/>
</dbReference>
<name>A0ABV6QUR6_9ACTN</name>
<feature type="domain" description="PPC" evidence="1">
    <location>
        <begin position="6"/>
        <end position="152"/>
    </location>
</feature>
<reference evidence="2 3" key="1">
    <citation type="submission" date="2024-09" db="EMBL/GenBank/DDBJ databases">
        <authorList>
            <person name="Sun Q."/>
            <person name="Mori K."/>
        </authorList>
    </citation>
    <scope>NUCLEOTIDE SEQUENCE [LARGE SCALE GENOMIC DNA]</scope>
    <source>
        <strain evidence="2 3">CGMCC 1.15906</strain>
    </source>
</reference>